<dbReference type="SUPFAM" id="SSF51556">
    <property type="entry name" value="Metallo-dependent hydrolases"/>
    <property type="match status" value="1"/>
</dbReference>
<dbReference type="EC" id="3.5.2.18" evidence="2"/>
<organism evidence="2 3">
    <name type="scientific">Allostreptomyces psammosilenae</name>
    <dbReference type="NCBI Taxonomy" id="1892865"/>
    <lineage>
        <taxon>Bacteria</taxon>
        <taxon>Bacillati</taxon>
        <taxon>Actinomycetota</taxon>
        <taxon>Actinomycetes</taxon>
        <taxon>Kitasatosporales</taxon>
        <taxon>Streptomycetaceae</taxon>
        <taxon>Allostreptomyces</taxon>
    </lineage>
</organism>
<keyword evidence="3" id="KW-1185">Reference proteome</keyword>
<dbReference type="Proteomes" id="UP000567795">
    <property type="component" value="Unassembled WGS sequence"/>
</dbReference>
<feature type="domain" description="Amidohydrolase-related" evidence="1">
    <location>
        <begin position="55"/>
        <end position="395"/>
    </location>
</feature>
<dbReference type="Gene3D" id="3.30.110.90">
    <property type="entry name" value="Amidohydrolase"/>
    <property type="match status" value="1"/>
</dbReference>
<dbReference type="PANTHER" id="PTHR43135:SF3">
    <property type="entry name" value="ALPHA-D-RIBOSE 1-METHYLPHOSPHONATE 5-TRIPHOSPHATE DIPHOSPHATASE"/>
    <property type="match status" value="1"/>
</dbReference>
<dbReference type="RefSeq" id="WP_218904016.1">
    <property type="nucleotide sequence ID" value="NZ_JACBZD010000001.1"/>
</dbReference>
<dbReference type="AlphaFoldDB" id="A0A852ZV90"/>
<accession>A0A852ZV90</accession>
<dbReference type="SUPFAM" id="SSF51338">
    <property type="entry name" value="Composite domain of metallo-dependent hydrolases"/>
    <property type="match status" value="1"/>
</dbReference>
<dbReference type="Gene3D" id="1.20.58.520">
    <property type="entry name" value="Amidohydrolase"/>
    <property type="match status" value="1"/>
</dbReference>
<dbReference type="EMBL" id="JACBZD010000001">
    <property type="protein sequence ID" value="NYI05537.1"/>
    <property type="molecule type" value="Genomic_DNA"/>
</dbReference>
<comment type="caution">
    <text evidence="2">The sequence shown here is derived from an EMBL/GenBank/DDBJ whole genome shotgun (WGS) entry which is preliminary data.</text>
</comment>
<dbReference type="GO" id="GO:0043792">
    <property type="term" value="F:enamidase activity"/>
    <property type="evidence" value="ECO:0007669"/>
    <property type="project" value="UniProtKB-EC"/>
</dbReference>
<evidence type="ECO:0000313" key="2">
    <source>
        <dbReference type="EMBL" id="NYI05537.1"/>
    </source>
</evidence>
<protein>
    <submittedName>
        <fullName evidence="2">Enamidase</fullName>
        <ecNumber evidence="2">3.5.2.18</ecNumber>
    </submittedName>
</protein>
<dbReference type="PANTHER" id="PTHR43135">
    <property type="entry name" value="ALPHA-D-RIBOSE 1-METHYLPHOSPHONATE 5-TRIPHOSPHATE DIPHOSPHATASE"/>
    <property type="match status" value="1"/>
</dbReference>
<reference evidence="2 3" key="1">
    <citation type="submission" date="2020-07" db="EMBL/GenBank/DDBJ databases">
        <title>Sequencing the genomes of 1000 actinobacteria strains.</title>
        <authorList>
            <person name="Klenk H.-P."/>
        </authorList>
    </citation>
    <scope>NUCLEOTIDE SEQUENCE [LARGE SCALE GENOMIC DNA]</scope>
    <source>
        <strain evidence="2 3">DSM 42178</strain>
    </source>
</reference>
<dbReference type="Gene3D" id="2.30.40.10">
    <property type="entry name" value="Urease, subunit C, domain 1"/>
    <property type="match status" value="1"/>
</dbReference>
<dbReference type="InterPro" id="IPR011059">
    <property type="entry name" value="Metal-dep_hydrolase_composite"/>
</dbReference>
<dbReference type="InterPro" id="IPR051781">
    <property type="entry name" value="Metallo-dep_Hydrolase"/>
</dbReference>
<dbReference type="Gene3D" id="3.40.50.10910">
    <property type="entry name" value="Amidohydrolase"/>
    <property type="match status" value="1"/>
</dbReference>
<proteinExistence type="predicted"/>
<evidence type="ECO:0000259" key="1">
    <source>
        <dbReference type="Pfam" id="PF01979"/>
    </source>
</evidence>
<sequence>MLKHMALTGVTALVGDALTPCEDATVLIEDGRIAAVGPDVPLPPTAGVRELPGRTVLPGLIDSHVHLGAPGAPRGARPTLLTRGRAVVDWMRHQPGKRRAFLAHGVTTVCSLGDDNRWVHEFRRRTAAAELVGPRLLIAGPIFTAPGGHPVATIGARPDAGWVRVPRSPQEARDQVAELVTGGDPVDVVKVVHDRGDPRRRSLEPLDGAILHAIIDQAHRHGTKVVAHWGTLTDLEELLDRGVDVLHHLESRGTLNGWPPHLLDAMVRGGVALAPTLAVTHAVLGPAATAALRRQVTEFHEAGGTLVAASDAGMPSVPAGAGLLRDIELLAASGLTAREALTAATSAAARTLDSPHIGVLAPGRAADLLVVDGDPLADLDALRAVAMVLRDGRTVLDRTQAEWNSP</sequence>
<gene>
    <name evidence="2" type="ORF">FHU37_002480</name>
</gene>
<dbReference type="InterPro" id="IPR032466">
    <property type="entry name" value="Metal_Hydrolase"/>
</dbReference>
<keyword evidence="2" id="KW-0378">Hydrolase</keyword>
<name>A0A852ZV90_9ACTN</name>
<dbReference type="InterPro" id="IPR006680">
    <property type="entry name" value="Amidohydro-rel"/>
</dbReference>
<dbReference type="Pfam" id="PF01979">
    <property type="entry name" value="Amidohydro_1"/>
    <property type="match status" value="1"/>
</dbReference>
<evidence type="ECO:0000313" key="3">
    <source>
        <dbReference type="Proteomes" id="UP000567795"/>
    </source>
</evidence>